<accession>A0AB34TB26</accession>
<dbReference type="RefSeq" id="WP_052825743.1">
    <property type="nucleotide sequence ID" value="NZ_AWFK01000003.1"/>
</dbReference>
<evidence type="ECO:0000313" key="2">
    <source>
        <dbReference type="Proteomes" id="UP000037239"/>
    </source>
</evidence>
<name>A0AB34TB26_9BIFI</name>
<evidence type="ECO:0000313" key="1">
    <source>
        <dbReference type="EMBL" id="KOA51628.1"/>
    </source>
</evidence>
<gene>
    <name evidence="1" type="ORF">BAAM0483_01260</name>
</gene>
<proteinExistence type="predicted"/>
<protein>
    <submittedName>
        <fullName evidence="1">Uncharacterized protein</fullName>
    </submittedName>
</protein>
<dbReference type="AlphaFoldDB" id="A0AB34TB26"/>
<organism evidence="1 2">
    <name type="scientific">Bifidobacterium animalis subsp. animalis MCC 0483</name>
    <dbReference type="NCBI Taxonomy" id="1365955"/>
    <lineage>
        <taxon>Bacteria</taxon>
        <taxon>Bacillati</taxon>
        <taxon>Actinomycetota</taxon>
        <taxon>Actinomycetes</taxon>
        <taxon>Bifidobacteriales</taxon>
        <taxon>Bifidobacteriaceae</taxon>
        <taxon>Bifidobacterium</taxon>
    </lineage>
</organism>
<dbReference type="Proteomes" id="UP000037239">
    <property type="component" value="Unassembled WGS sequence"/>
</dbReference>
<dbReference type="EMBL" id="AWFK01000003">
    <property type="protein sequence ID" value="KOA51628.1"/>
    <property type="molecule type" value="Genomic_DNA"/>
</dbReference>
<sequence length="174" mass="20382">MRTIESALAVIRSQGRYLLYHDDGWDCWMLPNMTVDEYSGDADGCLRSLTIDYEMPPWAFDVTGALQVESHKPNPQHDGAVRHYIYTLGFYDLTDTDYQYGCVHNHYLVDIEDWEYECDFYRVSHWGFELGEHICTWWTLDEMLADRRMRQVNADIIGTIELMERGLLTPPPMG</sequence>
<reference evidence="1 2" key="1">
    <citation type="journal article" date="2015" name="Int J Genomics">
        <title>Comparative Genomics Revealed Genetic Diversity and Species/Strain-Level Differences in Carbohydrate Metabolism of Three Probiotic Bifidobacterial Species.</title>
        <authorList>
            <person name="Odamaki T."/>
            <person name="Horigome A."/>
            <person name="Sugahara H."/>
            <person name="Hashikura N."/>
            <person name="Minami J."/>
            <person name="Xiao J.Z."/>
            <person name="Abe F."/>
        </authorList>
    </citation>
    <scope>NUCLEOTIDE SEQUENCE [LARGE SCALE GENOMIC DNA]</scope>
    <source>
        <strain evidence="1 2">MCC 0483</strain>
    </source>
</reference>
<comment type="caution">
    <text evidence="1">The sequence shown here is derived from an EMBL/GenBank/DDBJ whole genome shotgun (WGS) entry which is preliminary data.</text>
</comment>